<dbReference type="Proteomes" id="UP001153709">
    <property type="component" value="Chromosome 3"/>
</dbReference>
<feature type="compositionally biased region" description="Basic residues" evidence="6">
    <location>
        <begin position="81"/>
        <end position="93"/>
    </location>
</feature>
<evidence type="ECO:0000256" key="5">
    <source>
        <dbReference type="ARBA" id="ARBA00025466"/>
    </source>
</evidence>
<dbReference type="GO" id="GO:0005634">
    <property type="term" value="C:nucleus"/>
    <property type="evidence" value="ECO:0007669"/>
    <property type="project" value="TreeGrafter"/>
</dbReference>
<evidence type="ECO:0000256" key="4">
    <source>
        <dbReference type="ARBA" id="ARBA00023163"/>
    </source>
</evidence>
<keyword evidence="9" id="KW-1185">Reference proteome</keyword>
<comment type="subunit">
    <text evidence="1">Self-associates forming complexes of several hundred monomers.</text>
</comment>
<dbReference type="InterPro" id="IPR028002">
    <property type="entry name" value="Myb_DNA-bind_5"/>
</dbReference>
<evidence type="ECO:0000256" key="6">
    <source>
        <dbReference type="SAM" id="MobiDB-lite"/>
    </source>
</evidence>
<evidence type="ECO:0000259" key="7">
    <source>
        <dbReference type="Pfam" id="PF13873"/>
    </source>
</evidence>
<protein>
    <recommendedName>
        <fullName evidence="2">Regulatory protein zeste</fullName>
    </recommendedName>
</protein>
<dbReference type="Pfam" id="PF13873">
    <property type="entry name" value="Myb_DNA-bind_5"/>
    <property type="match status" value="1"/>
</dbReference>
<evidence type="ECO:0000313" key="9">
    <source>
        <dbReference type="Proteomes" id="UP001153709"/>
    </source>
</evidence>
<name>A0A9N9ST61_DIABA</name>
<keyword evidence="3" id="KW-0805">Transcription regulation</keyword>
<gene>
    <name evidence="8" type="ORF">DIABBA_LOCUS5159</name>
</gene>
<comment type="function">
    <text evidence="5">Involved in transvection phenomena (= synapsis-dependent gene expression), where the synaptic pairing of chromosomes carrying genes with which zeste interacts influences the expression of these genes. Zeste binds to DNA and stimulates transcription from a nearby promoter.</text>
</comment>
<evidence type="ECO:0000313" key="8">
    <source>
        <dbReference type="EMBL" id="CAG9831579.1"/>
    </source>
</evidence>
<dbReference type="OrthoDB" id="7543230at2759"/>
<dbReference type="AlphaFoldDB" id="A0A9N9ST61"/>
<proteinExistence type="predicted"/>
<dbReference type="EMBL" id="OU898278">
    <property type="protein sequence ID" value="CAG9831579.1"/>
    <property type="molecule type" value="Genomic_DNA"/>
</dbReference>
<feature type="domain" description="Myb/SANT-like DNA-binding" evidence="7">
    <location>
        <begin position="10"/>
        <end position="85"/>
    </location>
</feature>
<dbReference type="PANTHER" id="PTHR23098">
    <property type="entry name" value="AGAP001331-PA-RELATED"/>
    <property type="match status" value="1"/>
</dbReference>
<feature type="region of interest" description="Disordered" evidence="6">
    <location>
        <begin position="81"/>
        <end position="102"/>
    </location>
</feature>
<evidence type="ECO:0000256" key="2">
    <source>
        <dbReference type="ARBA" id="ARBA00016807"/>
    </source>
</evidence>
<sequence length="209" mass="23639">MEMQTIKVKRSTNASDEQKKLLLEFMKKNPNLLAAKFSNTFSQNDAQNKWQGIANVLNSCGDGANKNWRAWRKTWQDIRSRTKAKNGQLKKHAQGTGGGPPIEKANPFEQEVLETITVISLAGQPDIVESEANFCFNEEENLTDHQLKPDAVDTTDTIEELEQQQPTVAPIKLEKSPIKNKPKKKLEYTSEAAENYQLSLNEKNKIKLL</sequence>
<reference evidence="8" key="1">
    <citation type="submission" date="2022-01" db="EMBL/GenBank/DDBJ databases">
        <authorList>
            <person name="King R."/>
        </authorList>
    </citation>
    <scope>NUCLEOTIDE SEQUENCE</scope>
</reference>
<dbReference type="PANTHER" id="PTHR23098:SF16">
    <property type="entry name" value="REGULATORY PROTEIN ZESTE"/>
    <property type="match status" value="1"/>
</dbReference>
<evidence type="ECO:0000256" key="3">
    <source>
        <dbReference type="ARBA" id="ARBA00023015"/>
    </source>
</evidence>
<organism evidence="8 9">
    <name type="scientific">Diabrotica balteata</name>
    <name type="common">Banded cucumber beetle</name>
    <dbReference type="NCBI Taxonomy" id="107213"/>
    <lineage>
        <taxon>Eukaryota</taxon>
        <taxon>Metazoa</taxon>
        <taxon>Ecdysozoa</taxon>
        <taxon>Arthropoda</taxon>
        <taxon>Hexapoda</taxon>
        <taxon>Insecta</taxon>
        <taxon>Pterygota</taxon>
        <taxon>Neoptera</taxon>
        <taxon>Endopterygota</taxon>
        <taxon>Coleoptera</taxon>
        <taxon>Polyphaga</taxon>
        <taxon>Cucujiformia</taxon>
        <taxon>Chrysomeloidea</taxon>
        <taxon>Chrysomelidae</taxon>
        <taxon>Galerucinae</taxon>
        <taxon>Diabroticina</taxon>
        <taxon>Diabroticites</taxon>
        <taxon>Diabrotica</taxon>
    </lineage>
</organism>
<accession>A0A9N9ST61</accession>
<keyword evidence="4" id="KW-0804">Transcription</keyword>
<evidence type="ECO:0000256" key="1">
    <source>
        <dbReference type="ARBA" id="ARBA00011764"/>
    </source>
</evidence>